<dbReference type="Proteomes" id="UP000244060">
    <property type="component" value="Unassembled WGS sequence"/>
</dbReference>
<dbReference type="RefSeq" id="WP_011908118.1">
    <property type="nucleotide sequence ID" value="NZ_CP089965.1"/>
</dbReference>
<dbReference type="Pfam" id="PF05521">
    <property type="entry name" value="Phage_HCP"/>
    <property type="match status" value="1"/>
</dbReference>
<dbReference type="InterPro" id="IPR008767">
    <property type="entry name" value="Phage_SPP1_head-tail_adaptor"/>
</dbReference>
<evidence type="ECO:0000313" key="1">
    <source>
        <dbReference type="EMBL" id="PTR19043.1"/>
    </source>
</evidence>
<protein>
    <submittedName>
        <fullName evidence="1">Head-tail adaptor</fullName>
    </submittedName>
</protein>
<keyword evidence="2" id="KW-1185">Reference proteome</keyword>
<dbReference type="AlphaFoldDB" id="A0A2T5K9F6"/>
<reference evidence="1 2" key="1">
    <citation type="submission" date="2018-04" db="EMBL/GenBank/DDBJ databases">
        <title>Genomic Encyclopedia of Type Strains, Phase III (KMG-III): the genomes of soil and plant-associated and newly described type strains.</title>
        <authorList>
            <person name="Whitman W."/>
        </authorList>
    </citation>
    <scope>NUCLEOTIDE SEQUENCE [LARGE SCALE GENOMIC DNA]</scope>
    <source>
        <strain evidence="1 2">KA25</strain>
    </source>
</reference>
<dbReference type="InterPro" id="IPR038666">
    <property type="entry name" value="SSP1_head-tail_sf"/>
</dbReference>
<dbReference type="EMBL" id="QAOT01000006">
    <property type="protein sequence ID" value="PTR19043.1"/>
    <property type="molecule type" value="Genomic_DNA"/>
</dbReference>
<dbReference type="OrthoDB" id="7570189at2"/>
<evidence type="ECO:0000313" key="2">
    <source>
        <dbReference type="Proteomes" id="UP000244060"/>
    </source>
</evidence>
<proteinExistence type="predicted"/>
<comment type="caution">
    <text evidence="1">The sequence shown here is derived from an EMBL/GenBank/DDBJ whole genome shotgun (WGS) entry which is preliminary data.</text>
</comment>
<organism evidence="1 2">
    <name type="scientific">Cereibacter azotoformans</name>
    <dbReference type="NCBI Taxonomy" id="43057"/>
    <lineage>
        <taxon>Bacteria</taxon>
        <taxon>Pseudomonadati</taxon>
        <taxon>Pseudomonadota</taxon>
        <taxon>Alphaproteobacteria</taxon>
        <taxon>Rhodobacterales</taxon>
        <taxon>Paracoccaceae</taxon>
        <taxon>Cereibacter</taxon>
    </lineage>
</organism>
<dbReference type="Gene3D" id="2.40.10.270">
    <property type="entry name" value="Bacteriophage SPP1 head-tail adaptor protein"/>
    <property type="match status" value="1"/>
</dbReference>
<gene>
    <name evidence="1" type="ORF">C8J28_106191</name>
</gene>
<sequence length="111" mass="12000">MREMLNRRLVLEAPLSEEDGAGGRVLSWAGLGTHWAKIEPGTGREVAIAEVPLGSVPLKITVRASPMGSMARPEPGQRFREGGRIYPILAVSEKDAGGRYLTCFAREEVPA</sequence>
<name>A0A2T5K9F6_9RHOB</name>
<accession>A0A2T5K9F6</accession>